<feature type="region of interest" description="Disordered" evidence="1">
    <location>
        <begin position="687"/>
        <end position="718"/>
    </location>
</feature>
<feature type="compositionally biased region" description="Polar residues" evidence="1">
    <location>
        <begin position="416"/>
        <end position="427"/>
    </location>
</feature>
<feature type="compositionally biased region" description="Polar residues" evidence="1">
    <location>
        <begin position="305"/>
        <end position="320"/>
    </location>
</feature>
<sequence length="736" mass="80217">MGACLSKKKGSSTATTKSAASSTVPELKNNSPFSVSGVVNVSKPNVEEVKLKKDNSKKGKEEKKHETVPPEPEGHVKKEIFIIKHRKNHDDNNNRVRNNSNSNSKSPPFTEESTICDKTAPTANMGGGGGVGVRTSSCTKEEVDAILIQCGRLSRSSSGNAIAAEHKRRYSGSKRSYDFDHCDNDTVSNDDDSKKVNANESNSDLCEEERHQHQHQHRPRHRQSPSPNRRPSSSSQERRRRTPSREREQQQQRSSSRERRVSRSPGRRSSENTTPSNARNNNSSNNTSSRPGKMVSVPATVSSLVMDKSNNNGSGESGATTGIKRIAVKRNVGAASPRSQSPARANGNGANGNKAFSENQQQPSLSRSNSRKAEQSPYKRNPLSEIEPNSLAFPHSTTNNSSSRVQNRPKKEFETEANQQKTNGNRTASDKGVTINCKTKVQQEEDVKVQSSITDNVVVKTMVPPGVDNLKPPYTLTRSRSSRRSQELDINCEALLNPPPQSYASLLLEDIQNFHQKNTPPVSLPACVTKACSILEAVADLNSNAGLNFSGGEDRRSPLAFQCSRNDYNVPLTTNDYGKREPDAEDPVVESMLVFNDDDVMEPNLHKYVTVNRGGSLGGADMDDQESSGSNSFTVSSGQQHWGVSSSSWEPSSVESKDCWTSRSNYSKEECQRSPLGLEGTVASEVAGRDAGGAKKKLNSQRRECDHQHGSGIGRGRLGANKVLHNIPVVTAAAST</sequence>
<accession>A0A445I4Z4</accession>
<feature type="region of interest" description="Disordered" evidence="1">
    <location>
        <begin position="1"/>
        <end position="131"/>
    </location>
</feature>
<feature type="compositionally biased region" description="Low complexity" evidence="1">
    <location>
        <begin position="11"/>
        <end position="23"/>
    </location>
</feature>
<feature type="compositionally biased region" description="Low complexity" evidence="1">
    <location>
        <begin position="224"/>
        <end position="235"/>
    </location>
</feature>
<feature type="compositionally biased region" description="Low complexity" evidence="1">
    <location>
        <begin position="95"/>
        <end position="106"/>
    </location>
</feature>
<reference evidence="2 3" key="1">
    <citation type="submission" date="2018-09" db="EMBL/GenBank/DDBJ databases">
        <title>A high-quality reference genome of wild soybean provides a powerful tool to mine soybean genomes.</title>
        <authorList>
            <person name="Xie M."/>
            <person name="Chung C.Y.L."/>
            <person name="Li M.-W."/>
            <person name="Wong F.-L."/>
            <person name="Chan T.-F."/>
            <person name="Lam H.-M."/>
        </authorList>
    </citation>
    <scope>NUCLEOTIDE SEQUENCE [LARGE SCALE GENOMIC DNA]</scope>
    <source>
        <strain evidence="3">cv. W05</strain>
        <tissue evidence="2">Hypocotyl of etiolated seedlings</tissue>
    </source>
</reference>
<feature type="compositionally biased region" description="Polar residues" evidence="1">
    <location>
        <begin position="356"/>
        <end position="368"/>
    </location>
</feature>
<feature type="region of interest" description="Disordered" evidence="1">
    <location>
        <begin position="331"/>
        <end position="431"/>
    </location>
</feature>
<feature type="region of interest" description="Disordered" evidence="1">
    <location>
        <begin position="616"/>
        <end position="658"/>
    </location>
</feature>
<feature type="compositionally biased region" description="Polar residues" evidence="1">
    <location>
        <begin position="28"/>
        <end position="43"/>
    </location>
</feature>
<feature type="compositionally biased region" description="Low complexity" evidence="1">
    <location>
        <begin position="627"/>
        <end position="637"/>
    </location>
</feature>
<feature type="compositionally biased region" description="Basic residues" evidence="1">
    <location>
        <begin position="1"/>
        <end position="10"/>
    </location>
</feature>
<feature type="compositionally biased region" description="Basic and acidic residues" evidence="1">
    <location>
        <begin position="243"/>
        <end position="261"/>
    </location>
</feature>
<dbReference type="InterPro" id="IPR040412">
    <property type="entry name" value="At1g65710-like"/>
</dbReference>
<feature type="compositionally biased region" description="Low complexity" evidence="1">
    <location>
        <begin position="644"/>
        <end position="654"/>
    </location>
</feature>
<feature type="region of interest" description="Disordered" evidence="1">
    <location>
        <begin position="305"/>
        <end position="324"/>
    </location>
</feature>
<protein>
    <submittedName>
        <fullName evidence="2">Uncharacterized protein</fullName>
    </submittedName>
</protein>
<dbReference type="AlphaFoldDB" id="A0A445I4Z4"/>
<dbReference type="Gramene" id="XM_028334296.1">
    <property type="protein sequence ID" value="XP_028190097.1"/>
    <property type="gene ID" value="LOC114376271"/>
</dbReference>
<evidence type="ECO:0000256" key="1">
    <source>
        <dbReference type="SAM" id="MobiDB-lite"/>
    </source>
</evidence>
<evidence type="ECO:0000313" key="2">
    <source>
        <dbReference type="EMBL" id="RZB81071.1"/>
    </source>
</evidence>
<feature type="region of interest" description="Disordered" evidence="1">
    <location>
        <begin position="156"/>
        <end position="294"/>
    </location>
</feature>
<feature type="compositionally biased region" description="Basic and acidic residues" evidence="1">
    <location>
        <begin position="175"/>
        <end position="184"/>
    </location>
</feature>
<feature type="compositionally biased region" description="Low complexity" evidence="1">
    <location>
        <begin position="334"/>
        <end position="355"/>
    </location>
</feature>
<dbReference type="EMBL" id="QZWG01000011">
    <property type="protein sequence ID" value="RZB81071.1"/>
    <property type="molecule type" value="Genomic_DNA"/>
</dbReference>
<dbReference type="PANTHER" id="PTHR34367:SF1">
    <property type="entry name" value="OS04G0528600 PROTEIN"/>
    <property type="match status" value="1"/>
</dbReference>
<comment type="caution">
    <text evidence="2">The sequence shown here is derived from an EMBL/GenBank/DDBJ whole genome shotgun (WGS) entry which is preliminary data.</text>
</comment>
<dbReference type="PANTHER" id="PTHR34367">
    <property type="entry name" value="OS02G0734667 PROTEIN"/>
    <property type="match status" value="1"/>
</dbReference>
<organism evidence="2 3">
    <name type="scientific">Glycine soja</name>
    <name type="common">Wild soybean</name>
    <dbReference type="NCBI Taxonomy" id="3848"/>
    <lineage>
        <taxon>Eukaryota</taxon>
        <taxon>Viridiplantae</taxon>
        <taxon>Streptophyta</taxon>
        <taxon>Embryophyta</taxon>
        <taxon>Tracheophyta</taxon>
        <taxon>Spermatophyta</taxon>
        <taxon>Magnoliopsida</taxon>
        <taxon>eudicotyledons</taxon>
        <taxon>Gunneridae</taxon>
        <taxon>Pentapetalae</taxon>
        <taxon>rosids</taxon>
        <taxon>fabids</taxon>
        <taxon>Fabales</taxon>
        <taxon>Fabaceae</taxon>
        <taxon>Papilionoideae</taxon>
        <taxon>50 kb inversion clade</taxon>
        <taxon>NPAAA clade</taxon>
        <taxon>indigoferoid/millettioid clade</taxon>
        <taxon>Phaseoleae</taxon>
        <taxon>Glycine</taxon>
        <taxon>Glycine subgen. Soja</taxon>
    </lineage>
</organism>
<evidence type="ECO:0000313" key="3">
    <source>
        <dbReference type="Proteomes" id="UP000289340"/>
    </source>
</evidence>
<feature type="compositionally biased region" description="Polar residues" evidence="1">
    <location>
        <begin position="395"/>
        <end position="406"/>
    </location>
</feature>
<dbReference type="Proteomes" id="UP000289340">
    <property type="component" value="Chromosome 11"/>
</dbReference>
<feature type="compositionally biased region" description="Basic and acidic residues" evidence="1">
    <location>
        <begin position="45"/>
        <end position="94"/>
    </location>
</feature>
<name>A0A445I4Z4_GLYSO</name>
<feature type="compositionally biased region" description="Low complexity" evidence="1">
    <location>
        <begin position="271"/>
        <end position="291"/>
    </location>
</feature>
<gene>
    <name evidence="2" type="ORF">D0Y65_030710</name>
</gene>
<proteinExistence type="predicted"/>
<feature type="compositionally biased region" description="Basic residues" evidence="1">
    <location>
        <begin position="212"/>
        <end position="223"/>
    </location>
</feature>
<keyword evidence="3" id="KW-1185">Reference proteome</keyword>